<reference evidence="1" key="1">
    <citation type="journal article" date="2012" name="Proc. Natl. Acad. Sci. U.S.A.">
        <title>Antigenic diversity is generated by distinct evolutionary mechanisms in African trypanosome species.</title>
        <authorList>
            <person name="Jackson A.P."/>
            <person name="Berry A."/>
            <person name="Aslett M."/>
            <person name="Allison H.C."/>
            <person name="Burton P."/>
            <person name="Vavrova-Anderson J."/>
            <person name="Brown R."/>
            <person name="Browne H."/>
            <person name="Corton N."/>
            <person name="Hauser H."/>
            <person name="Gamble J."/>
            <person name="Gilderthorp R."/>
            <person name="Marcello L."/>
            <person name="McQuillan J."/>
            <person name="Otto T.D."/>
            <person name="Quail M.A."/>
            <person name="Sanders M.J."/>
            <person name="van Tonder A."/>
            <person name="Ginger M.L."/>
            <person name="Field M.C."/>
            <person name="Barry J.D."/>
            <person name="Hertz-Fowler C."/>
            <person name="Berriman M."/>
        </authorList>
    </citation>
    <scope>NUCLEOTIDE SEQUENCE</scope>
    <source>
        <strain evidence="1">IL3000</strain>
    </source>
</reference>
<name>G0UTZ1_TRYCI</name>
<dbReference type="EMBL" id="HE575322">
    <property type="protein sequence ID" value="CCC92855.1"/>
    <property type="molecule type" value="Genomic_DNA"/>
</dbReference>
<gene>
    <name evidence="1" type="ORF">TCIL3000_9_2520</name>
</gene>
<dbReference type="AlphaFoldDB" id="G0UTZ1"/>
<dbReference type="VEuPathDB" id="TriTrypDB:TcIL3000_9_2520"/>
<sequence length="160" mass="17719">MVGAAESHLSVTRQHGIAHTCIVQKIMTVSVIRHERKFKAKARHVIFTQYISFLCDFFLLPGSLPFSCIYGTAAESVEQNPSKKKKRYPSDSCHFPVFPSSHHLSFSSQTFLKIFCSPSVTSSPQPIVSLSFSFPSIHRSLITAVTCAGPLTPHQVIIVN</sequence>
<protein>
    <submittedName>
        <fullName evidence="1">Uncharacterized protein</fullName>
    </submittedName>
</protein>
<evidence type="ECO:0000313" key="1">
    <source>
        <dbReference type="EMBL" id="CCC92855.1"/>
    </source>
</evidence>
<accession>G0UTZ1</accession>
<proteinExistence type="predicted"/>
<organism evidence="1">
    <name type="scientific">Trypanosoma congolense (strain IL3000)</name>
    <dbReference type="NCBI Taxonomy" id="1068625"/>
    <lineage>
        <taxon>Eukaryota</taxon>
        <taxon>Discoba</taxon>
        <taxon>Euglenozoa</taxon>
        <taxon>Kinetoplastea</taxon>
        <taxon>Metakinetoplastina</taxon>
        <taxon>Trypanosomatida</taxon>
        <taxon>Trypanosomatidae</taxon>
        <taxon>Trypanosoma</taxon>
        <taxon>Nannomonas</taxon>
    </lineage>
</organism>